<keyword evidence="2" id="KW-1185">Reference proteome</keyword>
<evidence type="ECO:0000313" key="1">
    <source>
        <dbReference type="EMBL" id="KAL1410787.1"/>
    </source>
</evidence>
<proteinExistence type="predicted"/>
<reference evidence="1 2" key="1">
    <citation type="submission" date="2023-08" db="EMBL/GenBank/DDBJ databases">
        <title>Annotated Genome Sequence of Vanrija albida AlHP1.</title>
        <authorList>
            <person name="Herzog R."/>
        </authorList>
    </citation>
    <scope>NUCLEOTIDE SEQUENCE [LARGE SCALE GENOMIC DNA]</scope>
    <source>
        <strain evidence="1 2">AlHP1</strain>
    </source>
</reference>
<dbReference type="GeneID" id="95982772"/>
<protein>
    <submittedName>
        <fullName evidence="1">Uncharacterized protein</fullName>
    </submittedName>
</protein>
<dbReference type="EMBL" id="JBBXJM010000002">
    <property type="protein sequence ID" value="KAL1410787.1"/>
    <property type="molecule type" value="Genomic_DNA"/>
</dbReference>
<comment type="caution">
    <text evidence="1">The sequence shown here is derived from an EMBL/GenBank/DDBJ whole genome shotgun (WGS) entry which is preliminary data.</text>
</comment>
<sequence length="194" mass="20894">MPPSSSPPLPAQLLTDIPAFTTLAPPLLLDPRDAADWAQAHATRWTQADFDLVRFLWLCFGDVGLVEWFGPAWNPAAPRALAGLVRFHGPKFTSTPRTPAALAALLDAADPRLSAELYAGLLANPLFAAYALPLGARAPLDPWVGALFDQLGFVPQRLSALLALFDADGGRGKEAEVDDGPFTYRLDVVRRVVL</sequence>
<dbReference type="Proteomes" id="UP001565368">
    <property type="component" value="Unassembled WGS sequence"/>
</dbReference>
<dbReference type="RefSeq" id="XP_069210731.1">
    <property type="nucleotide sequence ID" value="XM_069350345.1"/>
</dbReference>
<gene>
    <name evidence="1" type="ORF">Q8F55_001729</name>
</gene>
<name>A0ABR3Q815_9TREE</name>
<organism evidence="1 2">
    <name type="scientific">Vanrija albida</name>
    <dbReference type="NCBI Taxonomy" id="181172"/>
    <lineage>
        <taxon>Eukaryota</taxon>
        <taxon>Fungi</taxon>
        <taxon>Dikarya</taxon>
        <taxon>Basidiomycota</taxon>
        <taxon>Agaricomycotina</taxon>
        <taxon>Tremellomycetes</taxon>
        <taxon>Trichosporonales</taxon>
        <taxon>Trichosporonaceae</taxon>
        <taxon>Vanrija</taxon>
    </lineage>
</organism>
<accession>A0ABR3Q815</accession>
<evidence type="ECO:0000313" key="2">
    <source>
        <dbReference type="Proteomes" id="UP001565368"/>
    </source>
</evidence>